<evidence type="ECO:0000256" key="5">
    <source>
        <dbReference type="SAM" id="Phobius"/>
    </source>
</evidence>
<protein>
    <submittedName>
        <fullName evidence="6">Cobalt ABC transporter permease</fullName>
    </submittedName>
</protein>
<dbReference type="InterPro" id="IPR003339">
    <property type="entry name" value="ABC/ECF_trnsptr_transmembrane"/>
</dbReference>
<dbReference type="Proteomes" id="UP000217083">
    <property type="component" value="Unassembled WGS sequence"/>
</dbReference>
<proteinExistence type="predicted"/>
<dbReference type="GO" id="GO:0005886">
    <property type="term" value="C:plasma membrane"/>
    <property type="evidence" value="ECO:0007669"/>
    <property type="project" value="UniProtKB-ARBA"/>
</dbReference>
<sequence length="264" mass="29720">MNVIIGQYVPGKSVIHKLDARSKVIFTFVFVFIVFLANNFITNILLSLFILFTVFLTRINLSYIFRGILPIILISLITFIIHIFSTEEGKVIASFMHYNIHEQSLYNGIIVALRLLYIFTMASLLTLTSTPLEITDGIERLLKPLKRFNLPVHELALMMAISLRFIPTMIKETERIIKAQSARGASFTSGSMKDRFNALIPLFIPLFIGAFKRADDLAIAMEARGYNGSGGRTKYRTSLWTLADSAALIITALLAIVLAIFKTY</sequence>
<dbReference type="Pfam" id="PF02361">
    <property type="entry name" value="CbiQ"/>
    <property type="match status" value="1"/>
</dbReference>
<feature type="transmembrane region" description="Helical" evidence="5">
    <location>
        <begin position="24"/>
        <end position="57"/>
    </location>
</feature>
<keyword evidence="4 5" id="KW-0472">Membrane</keyword>
<evidence type="ECO:0000313" key="7">
    <source>
        <dbReference type="Proteomes" id="UP000217083"/>
    </source>
</evidence>
<feature type="transmembrane region" description="Helical" evidence="5">
    <location>
        <begin position="105"/>
        <end position="128"/>
    </location>
</feature>
<dbReference type="EMBL" id="NPIA01000010">
    <property type="protein sequence ID" value="OZM55933.1"/>
    <property type="molecule type" value="Genomic_DNA"/>
</dbReference>
<dbReference type="PANTHER" id="PTHR33514:SF13">
    <property type="entry name" value="PROTEIN ABCI12, CHLOROPLASTIC"/>
    <property type="match status" value="1"/>
</dbReference>
<comment type="caution">
    <text evidence="6">The sequence shown here is derived from an EMBL/GenBank/DDBJ whole genome shotgun (WGS) entry which is preliminary data.</text>
</comment>
<dbReference type="AlphaFoldDB" id="A0A263BQE1"/>
<evidence type="ECO:0000256" key="1">
    <source>
        <dbReference type="ARBA" id="ARBA00004141"/>
    </source>
</evidence>
<reference evidence="7" key="1">
    <citation type="submission" date="2017-08" db="EMBL/GenBank/DDBJ databases">
        <authorList>
            <person name="Huang Z."/>
        </authorList>
    </citation>
    <scope>NUCLEOTIDE SEQUENCE [LARGE SCALE GENOMIC DNA]</scope>
    <source>
        <strain evidence="7">SA5d-4</strain>
    </source>
</reference>
<keyword evidence="2 5" id="KW-0812">Transmembrane</keyword>
<feature type="transmembrane region" description="Helical" evidence="5">
    <location>
        <begin position="239"/>
        <end position="261"/>
    </location>
</feature>
<feature type="transmembrane region" description="Helical" evidence="5">
    <location>
        <begin position="63"/>
        <end position="84"/>
    </location>
</feature>
<dbReference type="PANTHER" id="PTHR33514">
    <property type="entry name" value="PROTEIN ABCI12, CHLOROPLASTIC"/>
    <property type="match status" value="1"/>
</dbReference>
<dbReference type="RefSeq" id="WP_094926438.1">
    <property type="nucleotide sequence ID" value="NZ_NPIA01000010.1"/>
</dbReference>
<evidence type="ECO:0000256" key="3">
    <source>
        <dbReference type="ARBA" id="ARBA00022989"/>
    </source>
</evidence>
<evidence type="ECO:0000256" key="4">
    <source>
        <dbReference type="ARBA" id="ARBA00023136"/>
    </source>
</evidence>
<name>A0A263BQE1_9BACI</name>
<keyword evidence="3 5" id="KW-1133">Transmembrane helix</keyword>
<comment type="subcellular location">
    <subcellularLocation>
        <location evidence="1">Membrane</location>
        <topology evidence="1">Multi-pass membrane protein</topology>
    </subcellularLocation>
</comment>
<evidence type="ECO:0000313" key="6">
    <source>
        <dbReference type="EMBL" id="OZM55933.1"/>
    </source>
</evidence>
<organism evidence="6 7">
    <name type="scientific">Lottiidibacillus patelloidae</name>
    <dbReference type="NCBI Taxonomy" id="2670334"/>
    <lineage>
        <taxon>Bacteria</taxon>
        <taxon>Bacillati</taxon>
        <taxon>Bacillota</taxon>
        <taxon>Bacilli</taxon>
        <taxon>Bacillales</taxon>
        <taxon>Bacillaceae</taxon>
        <taxon>Lottiidibacillus</taxon>
    </lineage>
</organism>
<reference evidence="6 7" key="2">
    <citation type="submission" date="2017-09" db="EMBL/GenBank/DDBJ databases">
        <title>Bacillus patelloidae sp. nov., isolated from the intestinal tract of a marine limpet.</title>
        <authorList>
            <person name="Liu R."/>
            <person name="Dong C."/>
            <person name="Shao Z."/>
        </authorList>
    </citation>
    <scope>NUCLEOTIDE SEQUENCE [LARGE SCALE GENOMIC DNA]</scope>
    <source>
        <strain evidence="6 7">SA5d-4</strain>
    </source>
</reference>
<keyword evidence="7" id="KW-1185">Reference proteome</keyword>
<evidence type="ECO:0000256" key="2">
    <source>
        <dbReference type="ARBA" id="ARBA00022692"/>
    </source>
</evidence>
<gene>
    <name evidence="6" type="ORF">CIB95_14815</name>
</gene>
<dbReference type="CDD" id="cd16914">
    <property type="entry name" value="EcfT"/>
    <property type="match status" value="1"/>
</dbReference>
<accession>A0A263BQE1</accession>